<evidence type="ECO:0000313" key="3">
    <source>
        <dbReference type="Proteomes" id="UP000789752"/>
    </source>
</evidence>
<dbReference type="Gene3D" id="3.20.20.70">
    <property type="entry name" value="Aldolase class I"/>
    <property type="match status" value="1"/>
</dbReference>
<dbReference type="Proteomes" id="UP000789752">
    <property type="component" value="Unassembled WGS sequence"/>
</dbReference>
<reference evidence="2 3" key="1">
    <citation type="submission" date="2021-04" db="EMBL/GenBank/DDBJ databases">
        <authorList>
            <person name="Vanwijnsberghe S."/>
        </authorList>
    </citation>
    <scope>NUCLEOTIDE SEQUENCE [LARGE SCALE GENOMIC DNA]</scope>
    <source>
        <strain evidence="2 3">LMG 32171</strain>
    </source>
</reference>
<dbReference type="PANTHER" id="PTHR22893">
    <property type="entry name" value="NADH OXIDOREDUCTASE-RELATED"/>
    <property type="match status" value="1"/>
</dbReference>
<dbReference type="Pfam" id="PF00724">
    <property type="entry name" value="Oxidored_FMN"/>
    <property type="match status" value="1"/>
</dbReference>
<accession>A0ABM8U7C2</accession>
<feature type="domain" description="NADH:flavin oxidoreductase/NADH oxidase N-terminal" evidence="1">
    <location>
        <begin position="4"/>
        <end position="324"/>
    </location>
</feature>
<comment type="caution">
    <text evidence="2">The sequence shown here is derived from an EMBL/GenBank/DDBJ whole genome shotgun (WGS) entry which is preliminary data.</text>
</comment>
<evidence type="ECO:0000259" key="1">
    <source>
        <dbReference type="Pfam" id="PF00724"/>
    </source>
</evidence>
<dbReference type="InterPro" id="IPR013785">
    <property type="entry name" value="Aldolase_TIM"/>
</dbReference>
<dbReference type="EC" id="1.3.1.-" evidence="2"/>
<organism evidence="2 3">
    <name type="scientific">Paraburkholderia gardini</name>
    <dbReference type="NCBI Taxonomy" id="2823469"/>
    <lineage>
        <taxon>Bacteria</taxon>
        <taxon>Pseudomonadati</taxon>
        <taxon>Pseudomonadota</taxon>
        <taxon>Betaproteobacteria</taxon>
        <taxon>Burkholderiales</taxon>
        <taxon>Burkholderiaceae</taxon>
        <taxon>Paraburkholderia</taxon>
    </lineage>
</organism>
<dbReference type="InterPro" id="IPR045247">
    <property type="entry name" value="Oye-like"/>
</dbReference>
<dbReference type="RefSeq" id="WP_228981171.1">
    <property type="nucleotide sequence ID" value="NZ_CAJQYY010000023.1"/>
</dbReference>
<keyword evidence="3" id="KW-1185">Reference proteome</keyword>
<proteinExistence type="predicted"/>
<dbReference type="CDD" id="cd02933">
    <property type="entry name" value="OYE_like_FMN"/>
    <property type="match status" value="1"/>
</dbReference>
<dbReference type="SUPFAM" id="SSF51395">
    <property type="entry name" value="FMN-linked oxidoreductases"/>
    <property type="match status" value="1"/>
</dbReference>
<gene>
    <name evidence="2" type="primary">nemA_3</name>
    <name evidence="2" type="ORF">R54767_03839</name>
</gene>
<dbReference type="PANTHER" id="PTHR22893:SF98">
    <property type="entry name" value="OXIDOREDUCTASE"/>
    <property type="match status" value="1"/>
</dbReference>
<dbReference type="GO" id="GO:0016491">
    <property type="term" value="F:oxidoreductase activity"/>
    <property type="evidence" value="ECO:0007669"/>
    <property type="project" value="UniProtKB-KW"/>
</dbReference>
<sequence>MPTLFDPVQIGDITLRNRIFMAPLTRSRAGDVRVPNALMAKYYAERASAGLILSEATSVTPQGLGYAATPGIWSQEQVEGWKLVTEAVHQAGGKIFLQLWHVGRVSDPVFLNGDLPVAPSAIAAKGHVSLVRPKREYVTPRALDLAEIPGIVEAYRKGAENAKAAGFDGVEIHGANGYLLDQFLQDSTNHRTDAYGGSIENRARLLLEVTDACIAVWGANRVGVHLAPRRDSHSMGDSDPAGTFGYVARELGKRKIAFIAAREALGDDRLGPQLKQAFGGPYIANERFTKESAQQVIDAGEADAVAWGQLFIANPDLPRRFALDAPLNTPVPETFYAEGEAGYTDYPALEAVNG</sequence>
<keyword evidence="2" id="KW-0560">Oxidoreductase</keyword>
<evidence type="ECO:0000313" key="2">
    <source>
        <dbReference type="EMBL" id="CAG4911880.1"/>
    </source>
</evidence>
<protein>
    <submittedName>
        <fullName evidence="2">N-ethylmaleimide reductase</fullName>
        <ecNumber evidence="2">1.3.1.-</ecNumber>
    </submittedName>
</protein>
<dbReference type="EMBL" id="CAJQYY010000023">
    <property type="protein sequence ID" value="CAG4911880.1"/>
    <property type="molecule type" value="Genomic_DNA"/>
</dbReference>
<dbReference type="InterPro" id="IPR001155">
    <property type="entry name" value="OxRdtase_FMN_N"/>
</dbReference>
<name>A0ABM8U7C2_9BURK</name>